<feature type="compositionally biased region" description="Gly residues" evidence="1">
    <location>
        <begin position="17"/>
        <end position="34"/>
    </location>
</feature>
<dbReference type="AlphaFoldDB" id="A0A382QZB6"/>
<gene>
    <name evidence="2" type="ORF">METZ01_LOCUS343114</name>
</gene>
<evidence type="ECO:0000256" key="1">
    <source>
        <dbReference type="SAM" id="MobiDB-lite"/>
    </source>
</evidence>
<feature type="region of interest" description="Disordered" evidence="1">
    <location>
        <begin position="1"/>
        <end position="39"/>
    </location>
</feature>
<name>A0A382QZB6_9ZZZZ</name>
<organism evidence="2">
    <name type="scientific">marine metagenome</name>
    <dbReference type="NCBI Taxonomy" id="408172"/>
    <lineage>
        <taxon>unclassified sequences</taxon>
        <taxon>metagenomes</taxon>
        <taxon>ecological metagenomes</taxon>
    </lineage>
</organism>
<dbReference type="EMBL" id="UINC01117670">
    <property type="protein sequence ID" value="SVC90260.1"/>
    <property type="molecule type" value="Genomic_DNA"/>
</dbReference>
<proteinExistence type="predicted"/>
<evidence type="ECO:0000313" key="2">
    <source>
        <dbReference type="EMBL" id="SVC90260.1"/>
    </source>
</evidence>
<sequence>MPPDGDGRGIGTRQAMGGVGFPGRGGGWGASKGGRWGDDRKDRCDQCGRRFSKFQAKHTNVDFKLDREDPTSPPKKTTICQRCYDKNRGFDTGRI</sequence>
<reference evidence="2" key="1">
    <citation type="submission" date="2018-05" db="EMBL/GenBank/DDBJ databases">
        <authorList>
            <person name="Lanie J.A."/>
            <person name="Ng W.-L."/>
            <person name="Kazmierczak K.M."/>
            <person name="Andrzejewski T.M."/>
            <person name="Davidsen T.M."/>
            <person name="Wayne K.J."/>
            <person name="Tettelin H."/>
            <person name="Glass J.I."/>
            <person name="Rusch D."/>
            <person name="Podicherti R."/>
            <person name="Tsui H.-C.T."/>
            <person name="Winkler M.E."/>
        </authorList>
    </citation>
    <scope>NUCLEOTIDE SEQUENCE</scope>
</reference>
<accession>A0A382QZB6</accession>
<protein>
    <submittedName>
        <fullName evidence="2">Uncharacterized protein</fullName>
    </submittedName>
</protein>